<feature type="region of interest" description="Disordered" evidence="1">
    <location>
        <begin position="30"/>
        <end position="55"/>
    </location>
</feature>
<reference evidence="3 4" key="1">
    <citation type="journal article" date="2014" name="Antonie Van Leeuwenhoek">
        <title>Roseivivax atlanticus sp. nov., isolated from surface seawater of the Atlantic Ocean.</title>
        <authorList>
            <person name="Li G."/>
            <person name="Lai Q."/>
            <person name="Liu X."/>
            <person name="Sun F."/>
            <person name="Shao Z."/>
        </authorList>
    </citation>
    <scope>NUCLEOTIDE SEQUENCE [LARGE SCALE GENOMIC DNA]</scope>
    <source>
        <strain evidence="3 4">22II-s10s</strain>
    </source>
</reference>
<gene>
    <name evidence="3" type="ORF">ATO8_13857</name>
</gene>
<dbReference type="PROSITE" id="PS51257">
    <property type="entry name" value="PROKAR_LIPOPROTEIN"/>
    <property type="match status" value="1"/>
</dbReference>
<feature type="chain" id="PRO_5004843137" description="Dihydroxy-acid dehydratase" evidence="2">
    <location>
        <begin position="18"/>
        <end position="229"/>
    </location>
</feature>
<name>W4HJL1_9RHOB</name>
<dbReference type="EMBL" id="AQQW01000008">
    <property type="protein sequence ID" value="ETW12185.1"/>
    <property type="molecule type" value="Genomic_DNA"/>
</dbReference>
<dbReference type="eggNOG" id="ENOG5032GJ1">
    <property type="taxonomic scope" value="Bacteria"/>
</dbReference>
<evidence type="ECO:0000313" key="4">
    <source>
        <dbReference type="Proteomes" id="UP000019063"/>
    </source>
</evidence>
<evidence type="ECO:0000256" key="1">
    <source>
        <dbReference type="SAM" id="MobiDB-lite"/>
    </source>
</evidence>
<accession>W4HJL1</accession>
<keyword evidence="2" id="KW-0732">Signal</keyword>
<proteinExistence type="predicted"/>
<organism evidence="3 4">
    <name type="scientific">Roseivivax marinus</name>
    <dbReference type="NCBI Taxonomy" id="1379903"/>
    <lineage>
        <taxon>Bacteria</taxon>
        <taxon>Pseudomonadati</taxon>
        <taxon>Pseudomonadota</taxon>
        <taxon>Alphaproteobacteria</taxon>
        <taxon>Rhodobacterales</taxon>
        <taxon>Roseobacteraceae</taxon>
        <taxon>Roseivivax</taxon>
    </lineage>
</organism>
<dbReference type="STRING" id="1379903.ATO8_13857"/>
<evidence type="ECO:0008006" key="5">
    <source>
        <dbReference type="Google" id="ProtNLM"/>
    </source>
</evidence>
<dbReference type="RefSeq" id="WP_043845190.1">
    <property type="nucleotide sequence ID" value="NZ_AQQW01000008.1"/>
</dbReference>
<keyword evidence="4" id="KW-1185">Reference proteome</keyword>
<dbReference type="Proteomes" id="UP000019063">
    <property type="component" value="Unassembled WGS sequence"/>
</dbReference>
<feature type="signal peptide" evidence="2">
    <location>
        <begin position="1"/>
        <end position="17"/>
    </location>
</feature>
<sequence>MGIARALLGLGLIAALAGCEMDSNGQARGFLSGFESPGTSGGRDALSKPGDGPPPVPRAAVAGGAVVVAGPRGYCVDPVTVESDDDTGFAVLASCRILGGPGAGPNVAPALVTVTVGAPEPAPVLPTAETFARLSGGAARPGRSGGDLVVAQMQTGGERVLPNGDPRYWRGAFLVANRLVSLALYAPEGSSLAGDDGGQFLGSVRRAIRAGSPAGGALTGRPASGPSGG</sequence>
<evidence type="ECO:0000256" key="2">
    <source>
        <dbReference type="SAM" id="SignalP"/>
    </source>
</evidence>
<protein>
    <recommendedName>
        <fullName evidence="5">Dihydroxy-acid dehydratase</fullName>
    </recommendedName>
</protein>
<dbReference type="AlphaFoldDB" id="W4HJL1"/>
<evidence type="ECO:0000313" key="3">
    <source>
        <dbReference type="EMBL" id="ETW12185.1"/>
    </source>
</evidence>
<comment type="caution">
    <text evidence="3">The sequence shown here is derived from an EMBL/GenBank/DDBJ whole genome shotgun (WGS) entry which is preliminary data.</text>
</comment>